<evidence type="ECO:0000313" key="1">
    <source>
        <dbReference type="EMBL" id="JAI81734.1"/>
    </source>
</evidence>
<organism evidence="1">
    <name type="scientific">Daphnia magna</name>
    <dbReference type="NCBI Taxonomy" id="35525"/>
    <lineage>
        <taxon>Eukaryota</taxon>
        <taxon>Metazoa</taxon>
        <taxon>Ecdysozoa</taxon>
        <taxon>Arthropoda</taxon>
        <taxon>Crustacea</taxon>
        <taxon>Branchiopoda</taxon>
        <taxon>Diplostraca</taxon>
        <taxon>Cladocera</taxon>
        <taxon>Anomopoda</taxon>
        <taxon>Daphniidae</taxon>
        <taxon>Daphnia</taxon>
    </lineage>
</organism>
<dbReference type="EMBL" id="LRGB01007065">
    <property type="protein sequence ID" value="KZS01351.1"/>
    <property type="molecule type" value="Genomic_DNA"/>
</dbReference>
<dbReference type="AlphaFoldDB" id="A0A0P4XKK5"/>
<accession>A0A0P4XKK5</accession>
<name>A0A0P4XKK5_9CRUS</name>
<protein>
    <submittedName>
        <fullName evidence="1">Uncharacterized protein</fullName>
    </submittedName>
</protein>
<dbReference type="Proteomes" id="UP000076858">
    <property type="component" value="Unassembled WGS sequence"/>
</dbReference>
<gene>
    <name evidence="2" type="ORF">APZ42_002024</name>
</gene>
<keyword evidence="3" id="KW-1185">Reference proteome</keyword>
<evidence type="ECO:0000313" key="2">
    <source>
        <dbReference type="EMBL" id="KZS01351.1"/>
    </source>
</evidence>
<sequence>MAARLGYLYQHCVVQDRRAEILNIFHWNVFSGIGVFTMLTVCKAADSDHT</sequence>
<dbReference type="EMBL" id="GDIP01241667">
    <property type="protein sequence ID" value="JAI81734.1"/>
    <property type="molecule type" value="Transcribed_RNA"/>
</dbReference>
<reference evidence="1" key="2">
    <citation type="submission" date="2015-10" db="EMBL/GenBank/DDBJ databases">
        <authorList>
            <person name="Gilbert D.G."/>
        </authorList>
    </citation>
    <scope>NUCLEOTIDE SEQUENCE</scope>
</reference>
<proteinExistence type="predicted"/>
<reference evidence="2 3" key="3">
    <citation type="submission" date="2016-03" db="EMBL/GenBank/DDBJ databases">
        <title>EvidentialGene: Evidence-directed Construction of Genes on Genomes.</title>
        <authorList>
            <person name="Gilbert D.G."/>
            <person name="Choi J.-H."/>
            <person name="Mockaitis K."/>
            <person name="Colbourne J."/>
            <person name="Pfrender M."/>
        </authorList>
    </citation>
    <scope>NUCLEOTIDE SEQUENCE [LARGE SCALE GENOMIC DNA]</scope>
    <source>
        <strain evidence="2 3">Xinb3</strain>
        <tissue evidence="2">Complete organism</tissue>
    </source>
</reference>
<evidence type="ECO:0000313" key="3">
    <source>
        <dbReference type="Proteomes" id="UP000076858"/>
    </source>
</evidence>
<reference evidence="1" key="1">
    <citation type="submission" date="2015-10" db="EMBL/GenBank/DDBJ databases">
        <title>Daphnia magna gene sets from two clonal populations assembled and annotated with EvidentialGene.</title>
        <authorList>
            <person name="Gilbert D."/>
            <person name="Podicheti R."/>
            <person name="Orsini L."/>
            <person name="Colbourne J."/>
            <person name="Pfrender M."/>
        </authorList>
    </citation>
    <scope>NUCLEOTIDE SEQUENCE</scope>
</reference>